<dbReference type="CDD" id="cd05325">
    <property type="entry name" value="carb_red_sniffer_like_SDR_c"/>
    <property type="match status" value="1"/>
</dbReference>
<dbReference type="PANTHER" id="PTHR45458">
    <property type="entry name" value="SHORT-CHAIN DEHYDROGENASE/REDUCTASE SDR"/>
    <property type="match status" value="1"/>
</dbReference>
<proteinExistence type="predicted"/>
<dbReference type="InterPro" id="IPR036291">
    <property type="entry name" value="NAD(P)-bd_dom_sf"/>
</dbReference>
<sequence length="265" mass="28317">MPVSYAVIGASRGIGLEYVRQLAARADAVVFAVVRNKQRSTHLLATIANLNNVHVVEGDVVDYESMKRAAEEVASLNDGKLDYLIHNAAKTDHKTVFLGFYDYPSMDALDVDLMDAFKVNTLGVIHSVTPFVPLLRAGPTKKIVVIGTGGGDPKSVLAVGIKNMLAYCATKAAAVMVATKWALELKDEGFVVVTLTPGLVDTSGTTGDAAAQENMEKAADDFKSVGSRVVLETPESSVRQQLQVIDGLKLEDNGRFLAHNGPSFV</sequence>
<evidence type="ECO:0008006" key="4">
    <source>
        <dbReference type="Google" id="ProtNLM"/>
    </source>
</evidence>
<dbReference type="AlphaFoldDB" id="A0A1M2VCZ5"/>
<dbReference type="PRINTS" id="PR00081">
    <property type="entry name" value="GDHRDH"/>
</dbReference>
<dbReference type="SUPFAM" id="SSF51735">
    <property type="entry name" value="NAD(P)-binding Rossmann-fold domains"/>
    <property type="match status" value="1"/>
</dbReference>
<dbReference type="GO" id="GO:0016616">
    <property type="term" value="F:oxidoreductase activity, acting on the CH-OH group of donors, NAD or NADP as acceptor"/>
    <property type="evidence" value="ECO:0007669"/>
    <property type="project" value="TreeGrafter"/>
</dbReference>
<dbReference type="PROSITE" id="PS00061">
    <property type="entry name" value="ADH_SHORT"/>
    <property type="match status" value="1"/>
</dbReference>
<dbReference type="PANTHER" id="PTHR45458:SF3">
    <property type="entry name" value="CHAIN DEHYDROGENASE (ATSC), PUTATIVE-RELATED"/>
    <property type="match status" value="1"/>
</dbReference>
<reference evidence="2 3" key="1">
    <citation type="submission" date="2016-10" db="EMBL/GenBank/DDBJ databases">
        <title>Genome sequence of the basidiomycete white-rot fungus Trametes pubescens.</title>
        <authorList>
            <person name="Makela M.R."/>
            <person name="Granchi Z."/>
            <person name="Peng M."/>
            <person name="De Vries R.P."/>
            <person name="Grigoriev I."/>
            <person name="Riley R."/>
            <person name="Hilden K."/>
        </authorList>
    </citation>
    <scope>NUCLEOTIDE SEQUENCE [LARGE SCALE GENOMIC DNA]</scope>
    <source>
        <strain evidence="2 3">FBCC735</strain>
    </source>
</reference>
<organism evidence="2 3">
    <name type="scientific">Trametes pubescens</name>
    <name type="common">White-rot fungus</name>
    <dbReference type="NCBI Taxonomy" id="154538"/>
    <lineage>
        <taxon>Eukaryota</taxon>
        <taxon>Fungi</taxon>
        <taxon>Dikarya</taxon>
        <taxon>Basidiomycota</taxon>
        <taxon>Agaricomycotina</taxon>
        <taxon>Agaricomycetes</taxon>
        <taxon>Polyporales</taxon>
        <taxon>Polyporaceae</taxon>
        <taxon>Trametes</taxon>
    </lineage>
</organism>
<dbReference type="OrthoDB" id="9876299at2759"/>
<accession>A0A1M2VCZ5</accession>
<dbReference type="Proteomes" id="UP000184267">
    <property type="component" value="Unassembled WGS sequence"/>
</dbReference>
<name>A0A1M2VCZ5_TRAPU</name>
<dbReference type="InterPro" id="IPR002347">
    <property type="entry name" value="SDR_fam"/>
</dbReference>
<dbReference type="OMA" id="WTAKWRT"/>
<dbReference type="Pfam" id="PF00106">
    <property type="entry name" value="adh_short"/>
    <property type="match status" value="1"/>
</dbReference>
<dbReference type="InterPro" id="IPR052184">
    <property type="entry name" value="SDR_enzymes"/>
</dbReference>
<evidence type="ECO:0000313" key="2">
    <source>
        <dbReference type="EMBL" id="OJT05479.1"/>
    </source>
</evidence>
<keyword evidence="1" id="KW-0521">NADP</keyword>
<dbReference type="EMBL" id="MNAD01001456">
    <property type="protein sequence ID" value="OJT05479.1"/>
    <property type="molecule type" value="Genomic_DNA"/>
</dbReference>
<protein>
    <recommendedName>
        <fullName evidence="4">NAD-P-binding protein</fullName>
    </recommendedName>
</protein>
<dbReference type="InterPro" id="IPR020904">
    <property type="entry name" value="Sc_DH/Rdtase_CS"/>
</dbReference>
<comment type="caution">
    <text evidence="2">The sequence shown here is derived from an EMBL/GenBank/DDBJ whole genome shotgun (WGS) entry which is preliminary data.</text>
</comment>
<evidence type="ECO:0000256" key="1">
    <source>
        <dbReference type="ARBA" id="ARBA00022857"/>
    </source>
</evidence>
<keyword evidence="3" id="KW-1185">Reference proteome</keyword>
<dbReference type="Gene3D" id="3.40.50.720">
    <property type="entry name" value="NAD(P)-binding Rossmann-like Domain"/>
    <property type="match status" value="1"/>
</dbReference>
<gene>
    <name evidence="2" type="ORF">TRAPUB_3708</name>
</gene>
<evidence type="ECO:0000313" key="3">
    <source>
        <dbReference type="Proteomes" id="UP000184267"/>
    </source>
</evidence>